<evidence type="ECO:0000313" key="11">
    <source>
        <dbReference type="EMBL" id="KIM40087.1"/>
    </source>
</evidence>
<feature type="repeat" description="ANK" evidence="9">
    <location>
        <begin position="46"/>
        <end position="78"/>
    </location>
</feature>
<keyword evidence="5 8" id="KW-0808">Transferase</keyword>
<dbReference type="PANTHER" id="PTHR32379:SF1">
    <property type="entry name" value="GUANIDINOACETATE N-METHYLTRANSFERASE"/>
    <property type="match status" value="1"/>
</dbReference>
<feature type="domain" description="RMT2" evidence="10">
    <location>
        <begin position="131"/>
        <end position="367"/>
    </location>
</feature>
<dbReference type="InterPro" id="IPR026480">
    <property type="entry name" value="RMT2_dom"/>
</dbReference>
<keyword evidence="12" id="KW-1185">Reference proteome</keyword>
<dbReference type="PROSITE" id="PS50088">
    <property type="entry name" value="ANK_REPEAT"/>
    <property type="match status" value="1"/>
</dbReference>
<comment type="function">
    <text evidence="1 8">S-adenosyl-L-methionine-dependent protein-arginine N-methyltransferase that methylates the delta-nitrogen atom of arginine residues to form N5-methylarginine (type IV) in target proteins. Monomethylates ribosomal protein L12.</text>
</comment>
<proteinExistence type="inferred from homology"/>
<evidence type="ECO:0000259" key="10">
    <source>
        <dbReference type="PROSITE" id="PS51559"/>
    </source>
</evidence>
<dbReference type="InterPro" id="IPR051038">
    <property type="entry name" value="RMT2/GAMT_Mtase"/>
</dbReference>
<sequence length="367" mass="41200">METDINLAATHLGEDLIEKILNHEPTEVISAILESGAPVWYQNETEGISPLHAAAFTQNVDLVNLLLENGAVWNAADHRKITAGDIALSFNNCEIYTVIRNAGIRSELLLGLLEKRPPTDSTTLILRTSDETASGSSDAFLSSNLKYTTDEHGQNICMVEADGDQVGVMMGWEEDIMRETVEKLCGDHPNVSNLKVLNIGFGLGLIDGLFQRLPKVPTEHVIIEAHPDVLNFMRDNGWYERDGVRIMEGRWQDFVDTPELLNSGGFDVIYTDTFSEDYSDLKRFFEQLPNLLADGDSRFSFFNGLGATNALFYDVYTRISELHLASVGLEVEWSDVDVAPDYDRWGRSREYFSLPIYRLPLGRMKLI</sequence>
<dbReference type="SUPFAM" id="SSF53335">
    <property type="entry name" value="S-adenosyl-L-methionine-dependent methyltransferases"/>
    <property type="match status" value="1"/>
</dbReference>
<evidence type="ECO:0000256" key="1">
    <source>
        <dbReference type="ARBA" id="ARBA00002207"/>
    </source>
</evidence>
<keyword evidence="3 8" id="KW-0963">Cytoplasm</keyword>
<evidence type="ECO:0000256" key="3">
    <source>
        <dbReference type="ARBA" id="ARBA00022490"/>
    </source>
</evidence>
<dbReference type="SMART" id="SM00248">
    <property type="entry name" value="ANK"/>
    <property type="match status" value="1"/>
</dbReference>
<evidence type="ECO:0000256" key="8">
    <source>
        <dbReference type="PIRNR" id="PIRNR038148"/>
    </source>
</evidence>
<gene>
    <name evidence="11" type="ORF">M413DRAFT_446241</name>
</gene>
<dbReference type="AlphaFoldDB" id="A0A0C2YG72"/>
<dbReference type="STRING" id="686832.A0A0C2YG72"/>
<evidence type="ECO:0000256" key="9">
    <source>
        <dbReference type="PROSITE-ProRule" id="PRU00023"/>
    </source>
</evidence>
<evidence type="ECO:0000256" key="7">
    <source>
        <dbReference type="ARBA" id="ARBA00023242"/>
    </source>
</evidence>
<keyword evidence="4 8" id="KW-0489">Methyltransferase</keyword>
<keyword evidence="6" id="KW-0949">S-adenosyl-L-methionine</keyword>
<organism evidence="11 12">
    <name type="scientific">Hebeloma cylindrosporum</name>
    <dbReference type="NCBI Taxonomy" id="76867"/>
    <lineage>
        <taxon>Eukaryota</taxon>
        <taxon>Fungi</taxon>
        <taxon>Dikarya</taxon>
        <taxon>Basidiomycota</taxon>
        <taxon>Agaricomycotina</taxon>
        <taxon>Agaricomycetes</taxon>
        <taxon>Agaricomycetidae</taxon>
        <taxon>Agaricales</taxon>
        <taxon>Agaricineae</taxon>
        <taxon>Hymenogastraceae</taxon>
        <taxon>Hebeloma</taxon>
    </lineage>
</organism>
<dbReference type="InterPro" id="IPR017408">
    <property type="entry name" value="Arginine_N-MeTrfase_2"/>
</dbReference>
<dbReference type="HOGENOM" id="CLU_033831_1_0_1"/>
<dbReference type="OrthoDB" id="19014at2759"/>
<dbReference type="InterPro" id="IPR036770">
    <property type="entry name" value="Ankyrin_rpt-contain_sf"/>
</dbReference>
<dbReference type="GO" id="GO:0019702">
    <property type="term" value="F:protein arginine N5-methyltransferase activity"/>
    <property type="evidence" value="ECO:0007669"/>
    <property type="project" value="TreeGrafter"/>
</dbReference>
<dbReference type="Proteomes" id="UP000053424">
    <property type="component" value="Unassembled WGS sequence"/>
</dbReference>
<dbReference type="EC" id="2.1.1.-" evidence="8"/>
<evidence type="ECO:0000256" key="2">
    <source>
        <dbReference type="ARBA" id="ARBA00011245"/>
    </source>
</evidence>
<comment type="subunit">
    <text evidence="2 8">Monomer.</text>
</comment>
<dbReference type="SUPFAM" id="SSF48403">
    <property type="entry name" value="Ankyrin repeat"/>
    <property type="match status" value="1"/>
</dbReference>
<comment type="similarity">
    <text evidence="8">Belongs to the class I-like SAM-binding methyltransferase superfamily. RMT2 methyltransferase family.</text>
</comment>
<accession>A0A0C2YG72</accession>
<dbReference type="PROSITE" id="PS51559">
    <property type="entry name" value="SAM_RMT2"/>
    <property type="match status" value="1"/>
</dbReference>
<dbReference type="Pfam" id="PF00023">
    <property type="entry name" value="Ank"/>
    <property type="match status" value="1"/>
</dbReference>
<evidence type="ECO:0000256" key="6">
    <source>
        <dbReference type="ARBA" id="ARBA00022691"/>
    </source>
</evidence>
<dbReference type="InterPro" id="IPR002110">
    <property type="entry name" value="Ankyrin_rpt"/>
</dbReference>
<dbReference type="GO" id="GO:0005634">
    <property type="term" value="C:nucleus"/>
    <property type="evidence" value="ECO:0007669"/>
    <property type="project" value="UniProtKB-SubCell"/>
</dbReference>
<dbReference type="Gene3D" id="1.25.40.20">
    <property type="entry name" value="Ankyrin repeat-containing domain"/>
    <property type="match status" value="1"/>
</dbReference>
<evidence type="ECO:0000256" key="5">
    <source>
        <dbReference type="ARBA" id="ARBA00022679"/>
    </source>
</evidence>
<dbReference type="PANTHER" id="PTHR32379">
    <property type="entry name" value="GUANIDINOACETATE N-METHYLTRANSFERASE"/>
    <property type="match status" value="1"/>
</dbReference>
<dbReference type="Gene3D" id="3.40.50.150">
    <property type="entry name" value="Vaccinia Virus protein VP39"/>
    <property type="match status" value="1"/>
</dbReference>
<keyword evidence="9" id="KW-0040">ANK repeat</keyword>
<dbReference type="PIRSF" id="PIRSF038148">
    <property type="entry name" value="Arginine_N-mtfrase-2"/>
    <property type="match status" value="1"/>
</dbReference>
<reference evidence="12" key="2">
    <citation type="submission" date="2015-01" db="EMBL/GenBank/DDBJ databases">
        <title>Evolutionary Origins and Diversification of the Mycorrhizal Mutualists.</title>
        <authorList>
            <consortium name="DOE Joint Genome Institute"/>
            <consortium name="Mycorrhizal Genomics Consortium"/>
            <person name="Kohler A."/>
            <person name="Kuo A."/>
            <person name="Nagy L.G."/>
            <person name="Floudas D."/>
            <person name="Copeland A."/>
            <person name="Barry K.W."/>
            <person name="Cichocki N."/>
            <person name="Veneault-Fourrey C."/>
            <person name="LaButti K."/>
            <person name="Lindquist E.A."/>
            <person name="Lipzen A."/>
            <person name="Lundell T."/>
            <person name="Morin E."/>
            <person name="Murat C."/>
            <person name="Riley R."/>
            <person name="Ohm R."/>
            <person name="Sun H."/>
            <person name="Tunlid A."/>
            <person name="Henrissat B."/>
            <person name="Grigoriev I.V."/>
            <person name="Hibbett D.S."/>
            <person name="Martin F."/>
        </authorList>
    </citation>
    <scope>NUCLEOTIDE SEQUENCE [LARGE SCALE GENOMIC DNA]</scope>
    <source>
        <strain evidence="12">h7</strain>
    </source>
</reference>
<evidence type="ECO:0000256" key="4">
    <source>
        <dbReference type="ARBA" id="ARBA00022603"/>
    </source>
</evidence>
<dbReference type="InterPro" id="IPR029063">
    <property type="entry name" value="SAM-dependent_MTases_sf"/>
</dbReference>
<name>A0A0C2YG72_HEBCY</name>
<comment type="subcellular location">
    <subcellularLocation>
        <location evidence="8">Cytoplasm</location>
    </subcellularLocation>
    <subcellularLocation>
        <location evidence="8">Nucleus</location>
    </subcellularLocation>
</comment>
<dbReference type="GO" id="GO:0005737">
    <property type="term" value="C:cytoplasm"/>
    <property type="evidence" value="ECO:0007669"/>
    <property type="project" value="UniProtKB-SubCell"/>
</dbReference>
<evidence type="ECO:0000313" key="12">
    <source>
        <dbReference type="Proteomes" id="UP000053424"/>
    </source>
</evidence>
<keyword evidence="7 8" id="KW-0539">Nucleus</keyword>
<reference evidence="11 12" key="1">
    <citation type="submission" date="2014-04" db="EMBL/GenBank/DDBJ databases">
        <authorList>
            <consortium name="DOE Joint Genome Institute"/>
            <person name="Kuo A."/>
            <person name="Gay G."/>
            <person name="Dore J."/>
            <person name="Kohler A."/>
            <person name="Nagy L.G."/>
            <person name="Floudas D."/>
            <person name="Copeland A."/>
            <person name="Barry K.W."/>
            <person name="Cichocki N."/>
            <person name="Veneault-Fourrey C."/>
            <person name="LaButti K."/>
            <person name="Lindquist E.A."/>
            <person name="Lipzen A."/>
            <person name="Lundell T."/>
            <person name="Morin E."/>
            <person name="Murat C."/>
            <person name="Sun H."/>
            <person name="Tunlid A."/>
            <person name="Henrissat B."/>
            <person name="Grigoriev I.V."/>
            <person name="Hibbett D.S."/>
            <person name="Martin F."/>
            <person name="Nordberg H.P."/>
            <person name="Cantor M.N."/>
            <person name="Hua S.X."/>
        </authorList>
    </citation>
    <scope>NUCLEOTIDE SEQUENCE [LARGE SCALE GENOMIC DNA]</scope>
    <source>
        <strain evidence="12">h7</strain>
    </source>
</reference>
<dbReference type="PROSITE" id="PS50297">
    <property type="entry name" value="ANK_REP_REGION"/>
    <property type="match status" value="1"/>
</dbReference>
<dbReference type="GO" id="GO:0032259">
    <property type="term" value="P:methylation"/>
    <property type="evidence" value="ECO:0007669"/>
    <property type="project" value="UniProtKB-KW"/>
</dbReference>
<dbReference type="EMBL" id="KN831783">
    <property type="protein sequence ID" value="KIM40087.1"/>
    <property type="molecule type" value="Genomic_DNA"/>
</dbReference>
<protein>
    <recommendedName>
        <fullName evidence="8">Arginine N-methyltransferase 2</fullName>
        <ecNumber evidence="8">2.1.1.-</ecNumber>
    </recommendedName>
</protein>